<dbReference type="OrthoDB" id="9778777at2"/>
<dbReference type="Proteomes" id="UP000541583">
    <property type="component" value="Unassembled WGS sequence"/>
</dbReference>
<evidence type="ECO:0000313" key="3">
    <source>
        <dbReference type="EMBL" id="MBB6131590.1"/>
    </source>
</evidence>
<reference evidence="4 5" key="1">
    <citation type="submission" date="2020-08" db="EMBL/GenBank/DDBJ databases">
        <title>Genomic Encyclopedia of Type Strains, Phase IV (KMG-V): Genome sequencing to study the core and pangenomes of soil and plant-associated prokaryotes.</title>
        <authorList>
            <person name="Whitman W."/>
        </authorList>
    </citation>
    <scope>NUCLEOTIDE SEQUENCE [LARGE SCALE GENOMIC DNA]</scope>
    <source>
        <strain evidence="2 4">ANJLi2</strain>
        <strain evidence="3 5">MP601</strain>
    </source>
</reference>
<dbReference type="InterPro" id="IPR036374">
    <property type="entry name" value="OxRdtase_Mopterin-bd_sf"/>
</dbReference>
<evidence type="ECO:0000259" key="1">
    <source>
        <dbReference type="Pfam" id="PF00174"/>
    </source>
</evidence>
<sequence>MKKTFSKKQKAPKKPLTIEQKITRRNFLSFGTFIVAGSVAYGGWKWLYNSPEEARTVTAGARAPLRRALNKTELAFRRIFSNNNLVKTYPKNMAAKAVRHNSDIGSEGKIDIDAWKLQVKKHTGEVLHISLEDIKALPKTDIVYDFKCVEGWDQISHWGGVKFSDFINHFKLNAETELQYVGLATPDKEYYVGIDMPSAMHPQTLLAYEVNEKPLPPKHGAPLRLIIPVKYGIKNLKRIGTMSFSDTRPPDYWAEQGYDYYSGL</sequence>
<dbReference type="EMBL" id="JACHCA010000026">
    <property type="protein sequence ID" value="MBB6131590.1"/>
    <property type="molecule type" value="Genomic_DNA"/>
</dbReference>
<dbReference type="SUPFAM" id="SSF56524">
    <property type="entry name" value="Oxidoreductase molybdopterin-binding domain"/>
    <property type="match status" value="1"/>
</dbReference>
<feature type="domain" description="Oxidoreductase molybdopterin-binding" evidence="1">
    <location>
        <begin position="109"/>
        <end position="253"/>
    </location>
</feature>
<evidence type="ECO:0000313" key="5">
    <source>
        <dbReference type="Proteomes" id="UP000548326"/>
    </source>
</evidence>
<name>A0A1N6S4L1_9SPHI</name>
<dbReference type="Proteomes" id="UP000548326">
    <property type="component" value="Unassembled WGS sequence"/>
</dbReference>
<proteinExistence type="predicted"/>
<dbReference type="AlphaFoldDB" id="A0A1N6S4L1"/>
<dbReference type="RefSeq" id="WP_084192077.1">
    <property type="nucleotide sequence ID" value="NZ_FTMG01000002.1"/>
</dbReference>
<evidence type="ECO:0000313" key="2">
    <source>
        <dbReference type="EMBL" id="MBB6108490.1"/>
    </source>
</evidence>
<dbReference type="EMBL" id="JACHCB010000002">
    <property type="protein sequence ID" value="MBB6108490.1"/>
    <property type="molecule type" value="Genomic_DNA"/>
</dbReference>
<gene>
    <name evidence="3" type="ORF">HDF22_005741</name>
    <name evidence="2" type="ORF">HDF23_001225</name>
</gene>
<accession>A0A1N6S4L1</accession>
<dbReference type="Pfam" id="PF00174">
    <property type="entry name" value="Oxidored_molyb"/>
    <property type="match status" value="1"/>
</dbReference>
<dbReference type="PANTHER" id="PTHR43032">
    <property type="entry name" value="PROTEIN-METHIONINE-SULFOXIDE REDUCTASE"/>
    <property type="match status" value="1"/>
</dbReference>
<comment type="caution">
    <text evidence="3">The sequence shown here is derived from an EMBL/GenBank/DDBJ whole genome shotgun (WGS) entry which is preliminary data.</text>
</comment>
<organism evidence="3 5">
    <name type="scientific">Mucilaginibacter lappiensis</name>
    <dbReference type="NCBI Taxonomy" id="354630"/>
    <lineage>
        <taxon>Bacteria</taxon>
        <taxon>Pseudomonadati</taxon>
        <taxon>Bacteroidota</taxon>
        <taxon>Sphingobacteriia</taxon>
        <taxon>Sphingobacteriales</taxon>
        <taxon>Sphingobacteriaceae</taxon>
        <taxon>Mucilaginibacter</taxon>
    </lineage>
</organism>
<dbReference type="Gene3D" id="3.90.420.10">
    <property type="entry name" value="Oxidoreductase, molybdopterin-binding domain"/>
    <property type="match status" value="1"/>
</dbReference>
<dbReference type="InterPro" id="IPR000572">
    <property type="entry name" value="OxRdtase_Mopterin-bd_dom"/>
</dbReference>
<dbReference type="STRING" id="354630.SAMN05421821_102274"/>
<evidence type="ECO:0000313" key="4">
    <source>
        <dbReference type="Proteomes" id="UP000541583"/>
    </source>
</evidence>
<protein>
    <submittedName>
        <fullName evidence="3">DMSO/TMAO reductase YedYZ molybdopterin-dependent catalytic subunit</fullName>
    </submittedName>
</protein>
<keyword evidence="4" id="KW-1185">Reference proteome</keyword>